<gene>
    <name evidence="2" type="ORF">DWZ91_06475</name>
    <name evidence="1" type="ORF">DXA79_03235</name>
</gene>
<accession>A0A3E5HP59</accession>
<protein>
    <submittedName>
        <fullName evidence="1">Uncharacterized protein</fullName>
    </submittedName>
</protein>
<reference evidence="3 4" key="1">
    <citation type="submission" date="2018-08" db="EMBL/GenBank/DDBJ databases">
        <title>A genome reference for cultivated species of the human gut microbiota.</title>
        <authorList>
            <person name="Zou Y."/>
            <person name="Xue W."/>
            <person name="Luo G."/>
        </authorList>
    </citation>
    <scope>NUCLEOTIDE SEQUENCE [LARGE SCALE GENOMIC DNA]</scope>
    <source>
        <strain evidence="2 4">AF36-12AT</strain>
        <strain evidence="1 3">OF05-12</strain>
    </source>
</reference>
<dbReference type="EMBL" id="QRPH01000004">
    <property type="protein sequence ID" value="RHL95467.1"/>
    <property type="molecule type" value="Genomic_DNA"/>
</dbReference>
<dbReference type="Proteomes" id="UP000285613">
    <property type="component" value="Unassembled WGS sequence"/>
</dbReference>
<name>A0A3E5HP59_BIFPS</name>
<comment type="caution">
    <text evidence="1">The sequence shown here is derived from an EMBL/GenBank/DDBJ whole genome shotgun (WGS) entry which is preliminary data.</text>
</comment>
<dbReference type="EMBL" id="QSWD01000002">
    <property type="protein sequence ID" value="RGP03515.1"/>
    <property type="molecule type" value="Genomic_DNA"/>
</dbReference>
<dbReference type="Proteomes" id="UP000261031">
    <property type="component" value="Unassembled WGS sequence"/>
</dbReference>
<dbReference type="AlphaFoldDB" id="A0A3E5HP59"/>
<evidence type="ECO:0000313" key="2">
    <source>
        <dbReference type="EMBL" id="RHL95467.1"/>
    </source>
</evidence>
<proteinExistence type="predicted"/>
<evidence type="ECO:0000313" key="1">
    <source>
        <dbReference type="EMBL" id="RGP03515.1"/>
    </source>
</evidence>
<evidence type="ECO:0000313" key="4">
    <source>
        <dbReference type="Proteomes" id="UP000285613"/>
    </source>
</evidence>
<organism evidence="1 3">
    <name type="scientific">Bifidobacterium pseudocatenulatum</name>
    <dbReference type="NCBI Taxonomy" id="28026"/>
    <lineage>
        <taxon>Bacteria</taxon>
        <taxon>Bacillati</taxon>
        <taxon>Actinomycetota</taxon>
        <taxon>Actinomycetes</taxon>
        <taxon>Bifidobacteriales</taxon>
        <taxon>Bifidobacteriaceae</taxon>
        <taxon>Bifidobacterium</taxon>
    </lineage>
</organism>
<sequence length="128" mass="15007">MPGLDVCIWVNPTDCELKLENEGAFSKPTVRLGLSDLPKDKADEFARMLCKAILESLISIHTRSIHHDWVGHQFRPIQLEKIRWLWYVFAVYMTKTQHAFCKHCGRPFMKSRPDKQYCNDKCRKAANR</sequence>
<evidence type="ECO:0000313" key="3">
    <source>
        <dbReference type="Proteomes" id="UP000261031"/>
    </source>
</evidence>